<evidence type="ECO:0000256" key="1">
    <source>
        <dbReference type="ARBA" id="ARBA00022679"/>
    </source>
</evidence>
<accession>A0ABS4GLY0</accession>
<comment type="caution">
    <text evidence="3">The sequence shown here is derived from an EMBL/GenBank/DDBJ whole genome shotgun (WGS) entry which is preliminary data.</text>
</comment>
<gene>
    <name evidence="3" type="ORF">J2Z37_001270</name>
</gene>
<protein>
    <submittedName>
        <fullName evidence="3">Ubiquinone/menaquinone biosynthesis C-methylase UbiE</fullName>
    </submittedName>
</protein>
<dbReference type="Gene3D" id="3.40.50.150">
    <property type="entry name" value="Vaccinia Virus protein VP39"/>
    <property type="match status" value="1"/>
</dbReference>
<proteinExistence type="predicted"/>
<keyword evidence="1" id="KW-0808">Transferase</keyword>
<reference evidence="3 4" key="1">
    <citation type="submission" date="2021-03" db="EMBL/GenBank/DDBJ databases">
        <title>Genomic Encyclopedia of Type Strains, Phase IV (KMG-IV): sequencing the most valuable type-strain genomes for metagenomic binning, comparative biology and taxonomic classification.</title>
        <authorList>
            <person name="Goeker M."/>
        </authorList>
    </citation>
    <scope>NUCLEOTIDE SEQUENCE [LARGE SCALE GENOMIC DNA]</scope>
    <source>
        <strain evidence="3 4">DSM 24738</strain>
    </source>
</reference>
<dbReference type="InterPro" id="IPR041698">
    <property type="entry name" value="Methyltransf_25"/>
</dbReference>
<dbReference type="SUPFAM" id="SSF53335">
    <property type="entry name" value="S-adenosyl-L-methionine-dependent methyltransferases"/>
    <property type="match status" value="1"/>
</dbReference>
<organism evidence="3 4">
    <name type="scientific">Ammoniphilus resinae</name>
    <dbReference type="NCBI Taxonomy" id="861532"/>
    <lineage>
        <taxon>Bacteria</taxon>
        <taxon>Bacillati</taxon>
        <taxon>Bacillota</taxon>
        <taxon>Bacilli</taxon>
        <taxon>Bacillales</taxon>
        <taxon>Paenibacillaceae</taxon>
        <taxon>Aneurinibacillus group</taxon>
        <taxon>Ammoniphilus</taxon>
    </lineage>
</organism>
<sequence length="216" mass="24836">MESHNFNELFDQWAKEYDQTVYDQHGEYNEVFEDYEVILQQVIDGLPAAPATILEFGVGTGNLSTKLIQAGYKVIGVEPSEEMRKKVEEKGLQLDLRDGTFLNIPLAAQERVDGIVSTYAFHHLTLPEKEQAITLMKSFLNPRGRIVFADTAYENAEAKEALFKRVEMQGKMNLMYDLNSEYYELITDLKEIYEKNGFVVDFVPLNRYVWLSSAKI</sequence>
<keyword evidence="4" id="KW-1185">Reference proteome</keyword>
<dbReference type="EMBL" id="JAGGKT010000002">
    <property type="protein sequence ID" value="MBP1931273.1"/>
    <property type="molecule type" value="Genomic_DNA"/>
</dbReference>
<dbReference type="CDD" id="cd02440">
    <property type="entry name" value="AdoMet_MTases"/>
    <property type="match status" value="1"/>
</dbReference>
<name>A0ABS4GLY0_9BACL</name>
<dbReference type="Proteomes" id="UP001519343">
    <property type="component" value="Unassembled WGS sequence"/>
</dbReference>
<evidence type="ECO:0000313" key="3">
    <source>
        <dbReference type="EMBL" id="MBP1931273.1"/>
    </source>
</evidence>
<dbReference type="PANTHER" id="PTHR43861">
    <property type="entry name" value="TRANS-ACONITATE 2-METHYLTRANSFERASE-RELATED"/>
    <property type="match status" value="1"/>
</dbReference>
<feature type="domain" description="Methyltransferase" evidence="2">
    <location>
        <begin position="53"/>
        <end position="144"/>
    </location>
</feature>
<keyword evidence="3" id="KW-0830">Ubiquinone</keyword>
<dbReference type="Pfam" id="PF13649">
    <property type="entry name" value="Methyltransf_25"/>
    <property type="match status" value="1"/>
</dbReference>
<evidence type="ECO:0000313" key="4">
    <source>
        <dbReference type="Proteomes" id="UP001519343"/>
    </source>
</evidence>
<evidence type="ECO:0000259" key="2">
    <source>
        <dbReference type="Pfam" id="PF13649"/>
    </source>
</evidence>
<dbReference type="InterPro" id="IPR029063">
    <property type="entry name" value="SAM-dependent_MTases_sf"/>
</dbReference>
<dbReference type="RefSeq" id="WP_209809343.1">
    <property type="nucleotide sequence ID" value="NZ_JAGGKT010000002.1"/>
</dbReference>